<proteinExistence type="predicted"/>
<gene>
    <name evidence="2" type="ORF">EB796_016019</name>
</gene>
<dbReference type="InterPro" id="IPR000857">
    <property type="entry name" value="MyTH4_dom"/>
</dbReference>
<dbReference type="Proteomes" id="UP000593567">
    <property type="component" value="Unassembled WGS sequence"/>
</dbReference>
<protein>
    <submittedName>
        <fullName evidence="2">ARHGAP39</fullName>
    </submittedName>
</protein>
<comment type="caution">
    <text evidence="2">The sequence shown here is derived from an EMBL/GenBank/DDBJ whole genome shotgun (WGS) entry which is preliminary data.</text>
</comment>
<name>A0A7J7JK78_BUGNE</name>
<evidence type="ECO:0000313" key="2">
    <source>
        <dbReference type="EMBL" id="KAF6025768.1"/>
    </source>
</evidence>
<dbReference type="PANTHER" id="PTHR45876">
    <property type="entry name" value="FI04035P"/>
    <property type="match status" value="1"/>
</dbReference>
<dbReference type="InterPro" id="IPR038185">
    <property type="entry name" value="MyTH4_dom_sf"/>
</dbReference>
<keyword evidence="3" id="KW-1185">Reference proteome</keyword>
<evidence type="ECO:0000313" key="3">
    <source>
        <dbReference type="Proteomes" id="UP000593567"/>
    </source>
</evidence>
<accession>A0A7J7JK78</accession>
<dbReference type="PROSITE" id="PS51016">
    <property type="entry name" value="MYTH4"/>
    <property type="match status" value="1"/>
</dbReference>
<dbReference type="AlphaFoldDB" id="A0A7J7JK78"/>
<feature type="domain" description="MyTH4" evidence="1">
    <location>
        <begin position="1"/>
        <end position="91"/>
    </location>
</feature>
<dbReference type="EMBL" id="VXIV02002437">
    <property type="protein sequence ID" value="KAF6025768.1"/>
    <property type="molecule type" value="Genomic_DNA"/>
</dbReference>
<dbReference type="GO" id="GO:0005856">
    <property type="term" value="C:cytoskeleton"/>
    <property type="evidence" value="ECO:0007669"/>
    <property type="project" value="InterPro"/>
</dbReference>
<organism evidence="2 3">
    <name type="scientific">Bugula neritina</name>
    <name type="common">Brown bryozoan</name>
    <name type="synonym">Sertularia neritina</name>
    <dbReference type="NCBI Taxonomy" id="10212"/>
    <lineage>
        <taxon>Eukaryota</taxon>
        <taxon>Metazoa</taxon>
        <taxon>Spiralia</taxon>
        <taxon>Lophotrochozoa</taxon>
        <taxon>Bryozoa</taxon>
        <taxon>Gymnolaemata</taxon>
        <taxon>Cheilostomatida</taxon>
        <taxon>Flustrina</taxon>
        <taxon>Buguloidea</taxon>
        <taxon>Bugulidae</taxon>
        <taxon>Bugula</taxon>
    </lineage>
</organism>
<dbReference type="Pfam" id="PF00784">
    <property type="entry name" value="MyTH4"/>
    <property type="match status" value="1"/>
</dbReference>
<dbReference type="Gene3D" id="1.25.40.530">
    <property type="entry name" value="MyTH4 domain"/>
    <property type="match status" value="1"/>
</dbReference>
<dbReference type="GO" id="GO:0005737">
    <property type="term" value="C:cytoplasm"/>
    <property type="evidence" value="ECO:0007669"/>
    <property type="project" value="TreeGrafter"/>
</dbReference>
<reference evidence="2" key="1">
    <citation type="submission" date="2020-06" db="EMBL/GenBank/DDBJ databases">
        <title>Draft genome of Bugula neritina, a colonial animal packing powerful symbionts and potential medicines.</title>
        <authorList>
            <person name="Rayko M."/>
        </authorList>
    </citation>
    <scope>NUCLEOTIDE SEQUENCE [LARGE SCALE GENOMIC DNA]</scope>
    <source>
        <strain evidence="2">Kwan_BN1</strain>
    </source>
</reference>
<dbReference type="OrthoDB" id="437889at2759"/>
<dbReference type="GO" id="GO:0005096">
    <property type="term" value="F:GTPase activator activity"/>
    <property type="evidence" value="ECO:0007669"/>
    <property type="project" value="TreeGrafter"/>
</dbReference>
<evidence type="ECO:0000259" key="1">
    <source>
        <dbReference type="PROSITE" id="PS51016"/>
    </source>
</evidence>
<dbReference type="PANTHER" id="PTHR45876:SF8">
    <property type="entry name" value="FI04035P"/>
    <property type="match status" value="1"/>
</dbReference>
<sequence length="129" mass="14865">MSRGWELMAICLAFFPPSQKFESFLQEYIVKNLQEKDSETNIVLQLLKSQVVPIGHFAHICKRRLDRICTAGARKGLKKPTPEEIEQAKRSIFHPSMFGDTLDEIISMQKTSFQKGSCLGYKLRCQRRS</sequence>